<comment type="caution">
    <text evidence="1">The sequence shown here is derived from an EMBL/GenBank/DDBJ whole genome shotgun (WGS) entry which is preliminary data.</text>
</comment>
<sequence length="105" mass="12040">MWLPWLCLGVIIGALIVGALLKHLASTPTAARPHVATVYAFWESDYHPWIQPRIRVLWRRCYATADEAERAARWEAREQDHHGFGRFDRDCGIGWDVTGPREVTA</sequence>
<organism evidence="1 2">
    <name type="scientific">Deinococcus radiotolerans</name>
    <dbReference type="NCBI Taxonomy" id="1309407"/>
    <lineage>
        <taxon>Bacteria</taxon>
        <taxon>Thermotogati</taxon>
        <taxon>Deinococcota</taxon>
        <taxon>Deinococci</taxon>
        <taxon>Deinococcales</taxon>
        <taxon>Deinococcaceae</taxon>
        <taxon>Deinococcus</taxon>
    </lineage>
</organism>
<evidence type="ECO:0000313" key="1">
    <source>
        <dbReference type="EMBL" id="GGL15550.1"/>
    </source>
</evidence>
<dbReference type="Proteomes" id="UP000604341">
    <property type="component" value="Unassembled WGS sequence"/>
</dbReference>
<keyword evidence="2" id="KW-1185">Reference proteome</keyword>
<name>A0ABQ2FQ20_9DEIO</name>
<gene>
    <name evidence="1" type="ORF">GCM10010844_38030</name>
</gene>
<evidence type="ECO:0000313" key="2">
    <source>
        <dbReference type="Proteomes" id="UP000604341"/>
    </source>
</evidence>
<accession>A0ABQ2FQ20</accession>
<proteinExistence type="predicted"/>
<protein>
    <submittedName>
        <fullName evidence="1">Uncharacterized protein</fullName>
    </submittedName>
</protein>
<reference evidence="2" key="1">
    <citation type="journal article" date="2019" name="Int. J. Syst. Evol. Microbiol.">
        <title>The Global Catalogue of Microorganisms (GCM) 10K type strain sequencing project: providing services to taxonomists for standard genome sequencing and annotation.</title>
        <authorList>
            <consortium name="The Broad Institute Genomics Platform"/>
            <consortium name="The Broad Institute Genome Sequencing Center for Infectious Disease"/>
            <person name="Wu L."/>
            <person name="Ma J."/>
        </authorList>
    </citation>
    <scope>NUCLEOTIDE SEQUENCE [LARGE SCALE GENOMIC DNA]</scope>
    <source>
        <strain evidence="2">JCM 19173</strain>
    </source>
</reference>
<dbReference type="EMBL" id="BMPE01000021">
    <property type="protein sequence ID" value="GGL15550.1"/>
    <property type="molecule type" value="Genomic_DNA"/>
</dbReference>